<dbReference type="InterPro" id="IPR020084">
    <property type="entry name" value="NUDIX_hydrolase_CS"/>
</dbReference>
<dbReference type="InParanoid" id="W0RFC7"/>
<evidence type="ECO:0000313" key="3">
    <source>
        <dbReference type="EMBL" id="AHG89142.1"/>
    </source>
</evidence>
<dbReference type="PROSITE" id="PS51462">
    <property type="entry name" value="NUDIX"/>
    <property type="match status" value="1"/>
</dbReference>
<dbReference type="InterPro" id="IPR051325">
    <property type="entry name" value="Nudix_hydrolase_domain"/>
</dbReference>
<dbReference type="EMBL" id="CP007128">
    <property type="protein sequence ID" value="AHG89142.1"/>
    <property type="molecule type" value="Genomic_DNA"/>
</dbReference>
<dbReference type="PANTHER" id="PTHR21340:SF7">
    <property type="entry name" value="NUDIX HYDROLASE DOMAIN-CONTAINING PROTEIN"/>
    <property type="match status" value="1"/>
</dbReference>
<feature type="domain" description="Nudix hydrolase" evidence="2">
    <location>
        <begin position="3"/>
        <end position="154"/>
    </location>
</feature>
<evidence type="ECO:0000256" key="1">
    <source>
        <dbReference type="ARBA" id="ARBA00022801"/>
    </source>
</evidence>
<dbReference type="AlphaFoldDB" id="W0RFC7"/>
<dbReference type="KEGG" id="gba:J421_1605"/>
<dbReference type="eggNOG" id="COG4119">
    <property type="taxonomic scope" value="Bacteria"/>
</dbReference>
<dbReference type="Gene3D" id="3.90.79.10">
    <property type="entry name" value="Nucleoside Triphosphate Pyrophosphohydrolase"/>
    <property type="match status" value="1"/>
</dbReference>
<name>W0RFC7_9BACT</name>
<accession>W0RFC7</accession>
<dbReference type="InterPro" id="IPR015797">
    <property type="entry name" value="NUDIX_hydrolase-like_dom_sf"/>
</dbReference>
<dbReference type="STRING" id="861299.J421_1605"/>
<evidence type="ECO:0000259" key="2">
    <source>
        <dbReference type="PROSITE" id="PS51462"/>
    </source>
</evidence>
<dbReference type="HOGENOM" id="CLU_118065_0_0_0"/>
<dbReference type="RefSeq" id="WP_025410657.1">
    <property type="nucleotide sequence ID" value="NZ_CP007128.1"/>
</dbReference>
<sequence>MSRTTISAGLLLFRRLHGRLELFLAHPGGPFWRDRDDGAWTIPKGGVDTGEELLAAACREFEEETGVRPVPPFLPLGEVRQKAGKRIHAWAWEGDADPATVTSNVMRTEHPRGSGRFLTFPEVDRCAWFDPDTARAKLNPAQAELVGRLEALLDGSE</sequence>
<dbReference type="GO" id="GO:0004081">
    <property type="term" value="F:bis(5'-nucleosyl)-tetraphosphatase (asymmetrical) activity"/>
    <property type="evidence" value="ECO:0007669"/>
    <property type="project" value="TreeGrafter"/>
</dbReference>
<dbReference type="GO" id="GO:0006167">
    <property type="term" value="P:AMP biosynthetic process"/>
    <property type="evidence" value="ECO:0007669"/>
    <property type="project" value="TreeGrafter"/>
</dbReference>
<organism evidence="3 4">
    <name type="scientific">Gemmatirosa kalamazoonensis</name>
    <dbReference type="NCBI Taxonomy" id="861299"/>
    <lineage>
        <taxon>Bacteria</taxon>
        <taxon>Pseudomonadati</taxon>
        <taxon>Gemmatimonadota</taxon>
        <taxon>Gemmatimonadia</taxon>
        <taxon>Gemmatimonadales</taxon>
        <taxon>Gemmatimonadaceae</taxon>
        <taxon>Gemmatirosa</taxon>
    </lineage>
</organism>
<proteinExistence type="predicted"/>
<evidence type="ECO:0000313" key="4">
    <source>
        <dbReference type="Proteomes" id="UP000019151"/>
    </source>
</evidence>
<keyword evidence="4" id="KW-1185">Reference proteome</keyword>
<dbReference type="InterPro" id="IPR000086">
    <property type="entry name" value="NUDIX_hydrolase_dom"/>
</dbReference>
<protein>
    <submittedName>
        <fullName evidence="3">NUDIX hydrolase</fullName>
    </submittedName>
</protein>
<dbReference type="Pfam" id="PF00293">
    <property type="entry name" value="NUDIX"/>
    <property type="match status" value="1"/>
</dbReference>
<dbReference type="PROSITE" id="PS00893">
    <property type="entry name" value="NUDIX_BOX"/>
    <property type="match status" value="1"/>
</dbReference>
<dbReference type="Proteomes" id="UP000019151">
    <property type="component" value="Chromosome"/>
</dbReference>
<dbReference type="PANTHER" id="PTHR21340">
    <property type="entry name" value="DIADENOSINE 5,5-P1,P4-TETRAPHOSPHATE PYROPHOSPHOHYDROLASE MUTT"/>
    <property type="match status" value="1"/>
</dbReference>
<keyword evidence="1 3" id="KW-0378">Hydrolase</keyword>
<gene>
    <name evidence="3" type="ORF">J421_1605</name>
</gene>
<dbReference type="SUPFAM" id="SSF55811">
    <property type="entry name" value="Nudix"/>
    <property type="match status" value="1"/>
</dbReference>
<dbReference type="CDD" id="cd04662">
    <property type="entry name" value="NUDIX_Hydrolase"/>
    <property type="match status" value="1"/>
</dbReference>
<reference evidence="3 4" key="1">
    <citation type="journal article" date="2014" name="Genome Announc.">
        <title>Genome Sequence and Methylome of Soil Bacterium Gemmatirosa kalamazoonensis KBS708T, a Member of the Rarely Cultivated Gemmatimonadetes Phylum.</title>
        <authorList>
            <person name="Debruyn J.M."/>
            <person name="Radosevich M."/>
            <person name="Wommack K.E."/>
            <person name="Polson S.W."/>
            <person name="Hauser L.J."/>
            <person name="Fawaz M.N."/>
            <person name="Korlach J."/>
            <person name="Tsai Y.C."/>
        </authorList>
    </citation>
    <scope>NUCLEOTIDE SEQUENCE [LARGE SCALE GENOMIC DNA]</scope>
    <source>
        <strain evidence="3 4">KBS708</strain>
    </source>
</reference>
<dbReference type="GO" id="GO:0006754">
    <property type="term" value="P:ATP biosynthetic process"/>
    <property type="evidence" value="ECO:0007669"/>
    <property type="project" value="TreeGrafter"/>
</dbReference>
<dbReference type="OrthoDB" id="954553at2"/>